<protein>
    <recommendedName>
        <fullName evidence="1">SPOR domain-containing protein</fullName>
    </recommendedName>
</protein>
<organism evidence="2">
    <name type="scientific">marine metagenome</name>
    <dbReference type="NCBI Taxonomy" id="408172"/>
    <lineage>
        <taxon>unclassified sequences</taxon>
        <taxon>metagenomes</taxon>
        <taxon>ecological metagenomes</taxon>
    </lineage>
</organism>
<dbReference type="InterPro" id="IPR036680">
    <property type="entry name" value="SPOR-like_sf"/>
</dbReference>
<gene>
    <name evidence="2" type="ORF">METZ01_LOCUS162017</name>
</gene>
<dbReference type="GO" id="GO:0042834">
    <property type="term" value="F:peptidoglycan binding"/>
    <property type="evidence" value="ECO:0007669"/>
    <property type="project" value="InterPro"/>
</dbReference>
<evidence type="ECO:0000259" key="1">
    <source>
        <dbReference type="PROSITE" id="PS51724"/>
    </source>
</evidence>
<reference evidence="2" key="1">
    <citation type="submission" date="2018-05" db="EMBL/GenBank/DDBJ databases">
        <authorList>
            <person name="Lanie J.A."/>
            <person name="Ng W.-L."/>
            <person name="Kazmierczak K.M."/>
            <person name="Andrzejewski T.M."/>
            <person name="Davidsen T.M."/>
            <person name="Wayne K.J."/>
            <person name="Tettelin H."/>
            <person name="Glass J.I."/>
            <person name="Rusch D."/>
            <person name="Podicherti R."/>
            <person name="Tsui H.-C.T."/>
            <person name="Winkler M.E."/>
        </authorList>
    </citation>
    <scope>NUCLEOTIDE SEQUENCE</scope>
</reference>
<dbReference type="EMBL" id="UINC01028341">
    <property type="protein sequence ID" value="SVB09163.1"/>
    <property type="molecule type" value="Genomic_DNA"/>
</dbReference>
<dbReference type="PROSITE" id="PS51724">
    <property type="entry name" value="SPOR"/>
    <property type="match status" value="1"/>
</dbReference>
<dbReference type="Pfam" id="PF05036">
    <property type="entry name" value="SPOR"/>
    <property type="match status" value="1"/>
</dbReference>
<dbReference type="Gene3D" id="3.30.70.1070">
    <property type="entry name" value="Sporulation related repeat"/>
    <property type="match status" value="1"/>
</dbReference>
<sequence>TFAADGEYTVQVGVFKNSQRASRRVRELEALGYPAYAIAHPTGDQVRVRIGYFSGKDEADRFGQRFCRDHGGKYWVDRRGAEEEGSR</sequence>
<dbReference type="AlphaFoldDB" id="A0A382B7C7"/>
<evidence type="ECO:0000313" key="2">
    <source>
        <dbReference type="EMBL" id="SVB09163.1"/>
    </source>
</evidence>
<dbReference type="SUPFAM" id="SSF110997">
    <property type="entry name" value="Sporulation related repeat"/>
    <property type="match status" value="1"/>
</dbReference>
<proteinExistence type="predicted"/>
<dbReference type="InterPro" id="IPR007730">
    <property type="entry name" value="SPOR-like_dom"/>
</dbReference>
<feature type="non-terminal residue" evidence="2">
    <location>
        <position position="1"/>
    </location>
</feature>
<name>A0A382B7C7_9ZZZZ</name>
<feature type="domain" description="SPOR" evidence="1">
    <location>
        <begin position="2"/>
        <end position="79"/>
    </location>
</feature>
<accession>A0A382B7C7</accession>